<name>A0ABS3NJY2_9GAMM</name>
<organism evidence="1 2">
    <name type="scientific">Psychrobacter coccoides</name>
    <dbReference type="NCBI Taxonomy" id="2818440"/>
    <lineage>
        <taxon>Bacteria</taxon>
        <taxon>Pseudomonadati</taxon>
        <taxon>Pseudomonadota</taxon>
        <taxon>Gammaproteobacteria</taxon>
        <taxon>Moraxellales</taxon>
        <taxon>Moraxellaceae</taxon>
        <taxon>Psychrobacter</taxon>
    </lineage>
</organism>
<evidence type="ECO:0000313" key="1">
    <source>
        <dbReference type="EMBL" id="MBO1529653.1"/>
    </source>
</evidence>
<dbReference type="InterPro" id="IPR024410">
    <property type="entry name" value="Phage_TAC_12"/>
</dbReference>
<keyword evidence="2" id="KW-1185">Reference proteome</keyword>
<proteinExistence type="predicted"/>
<sequence>MAKLKLSDIKSGSLVSEVREETIKFWHNGEEFEVDVLIKQLPFGVTDDLLRRMNKGDDVAAEWISKALVDEKGKLEFTQQQVKDKLVQPLANAIFDKVWGLENVKKTIEEAKSKKE</sequence>
<accession>A0ABS3NJY2</accession>
<dbReference type="Pfam" id="PF16459">
    <property type="entry name" value="Phage_TAC_13"/>
    <property type="match status" value="1"/>
</dbReference>
<dbReference type="EMBL" id="JAGBKM010000001">
    <property type="protein sequence ID" value="MBO1529653.1"/>
    <property type="molecule type" value="Genomic_DNA"/>
</dbReference>
<gene>
    <name evidence="1" type="ORF">J3492_00295</name>
</gene>
<dbReference type="RefSeq" id="WP_207988556.1">
    <property type="nucleotide sequence ID" value="NZ_JAGBKM010000001.1"/>
</dbReference>
<evidence type="ECO:0000313" key="2">
    <source>
        <dbReference type="Proteomes" id="UP000664554"/>
    </source>
</evidence>
<dbReference type="Proteomes" id="UP000664554">
    <property type="component" value="Unassembled WGS sequence"/>
</dbReference>
<comment type="caution">
    <text evidence="1">The sequence shown here is derived from an EMBL/GenBank/DDBJ whole genome shotgun (WGS) entry which is preliminary data.</text>
</comment>
<protein>
    <submittedName>
        <fullName evidence="1">Phage tail assembly chaperone family protein, TAC</fullName>
    </submittedName>
</protein>
<reference evidence="1 2" key="1">
    <citation type="submission" date="2021-03" db="EMBL/GenBank/DDBJ databases">
        <authorList>
            <person name="Shang D.-D."/>
            <person name="Du Z.-J."/>
            <person name="Chen G.-J."/>
        </authorList>
    </citation>
    <scope>NUCLEOTIDE SEQUENCE [LARGE SCALE GENOMIC DNA]</scope>
    <source>
        <strain evidence="1 2">F1192</strain>
    </source>
</reference>